<dbReference type="InterPro" id="IPR000037">
    <property type="entry name" value="SsrA-bd_prot"/>
</dbReference>
<dbReference type="CDD" id="cd09294">
    <property type="entry name" value="SmpB"/>
    <property type="match status" value="1"/>
</dbReference>
<dbReference type="OrthoDB" id="9805462at2"/>
<dbReference type="Gene3D" id="2.40.280.10">
    <property type="match status" value="1"/>
</dbReference>
<organism evidence="2 3">
    <name type="scientific">Entomoplasma freundtii</name>
    <dbReference type="NCBI Taxonomy" id="74700"/>
    <lineage>
        <taxon>Bacteria</taxon>
        <taxon>Bacillati</taxon>
        <taxon>Mycoplasmatota</taxon>
        <taxon>Mollicutes</taxon>
        <taxon>Entomoplasmatales</taxon>
        <taxon>Entomoplasmataceae</taxon>
        <taxon>Entomoplasma</taxon>
    </lineage>
</organism>
<gene>
    <name evidence="1 2" type="primary">smpB</name>
    <name evidence="2" type="ORF">EFREU_v1c06310</name>
</gene>
<reference evidence="2 3" key="1">
    <citation type="submission" date="2017-11" db="EMBL/GenBank/DDBJ databases">
        <title>Genome sequence of Entomoplasma freundtii BARC 318 (ATCC 51999).</title>
        <authorList>
            <person name="Lo W.-S."/>
            <person name="Gasparich G.E."/>
            <person name="Kuo C.-H."/>
        </authorList>
    </citation>
    <scope>NUCLEOTIDE SEQUENCE [LARGE SCALE GENOMIC DNA]</scope>
    <source>
        <strain evidence="2 3">BARC 318</strain>
    </source>
</reference>
<name>A0A2K8NV77_9MOLU</name>
<dbReference type="Proteomes" id="UP000232222">
    <property type="component" value="Chromosome"/>
</dbReference>
<dbReference type="KEGG" id="efr:EFREU_v1c06310"/>
<accession>A0A2K8NV77</accession>
<dbReference type="GO" id="GO:0003723">
    <property type="term" value="F:RNA binding"/>
    <property type="evidence" value="ECO:0007669"/>
    <property type="project" value="UniProtKB-UniRule"/>
</dbReference>
<dbReference type="GO" id="GO:0070930">
    <property type="term" value="P:trans-translation-dependent protein tagging"/>
    <property type="evidence" value="ECO:0007669"/>
    <property type="project" value="TreeGrafter"/>
</dbReference>
<protein>
    <recommendedName>
        <fullName evidence="1">SsrA-binding protein</fullName>
    </recommendedName>
    <alternativeName>
        <fullName evidence="1">Small protein B</fullName>
    </alternativeName>
</protein>
<dbReference type="PROSITE" id="PS01317">
    <property type="entry name" value="SSRP"/>
    <property type="match status" value="1"/>
</dbReference>
<dbReference type="AlphaFoldDB" id="A0A2K8NV77"/>
<dbReference type="InterPro" id="IPR020081">
    <property type="entry name" value="SsrA-bd_prot_CS"/>
</dbReference>
<dbReference type="EMBL" id="CP024962">
    <property type="protein sequence ID" value="ATZ16651.1"/>
    <property type="molecule type" value="Genomic_DNA"/>
</dbReference>
<dbReference type="NCBIfam" id="TIGR00086">
    <property type="entry name" value="smpB"/>
    <property type="match status" value="1"/>
</dbReference>
<dbReference type="NCBIfam" id="NF003843">
    <property type="entry name" value="PRK05422.1"/>
    <property type="match status" value="1"/>
</dbReference>
<keyword evidence="1" id="KW-0963">Cytoplasm</keyword>
<dbReference type="HAMAP" id="MF_00023">
    <property type="entry name" value="SmpB"/>
    <property type="match status" value="1"/>
</dbReference>
<dbReference type="PANTHER" id="PTHR30308">
    <property type="entry name" value="TMRNA-BINDING COMPONENT OF TRANS-TRANSLATION TAGGING COMPLEX"/>
    <property type="match status" value="1"/>
</dbReference>
<dbReference type="SUPFAM" id="SSF74982">
    <property type="entry name" value="Small protein B (SmpB)"/>
    <property type="match status" value="1"/>
</dbReference>
<evidence type="ECO:0000256" key="1">
    <source>
        <dbReference type="HAMAP-Rule" id="MF_00023"/>
    </source>
</evidence>
<keyword evidence="3" id="KW-1185">Reference proteome</keyword>
<dbReference type="GO" id="GO:0070929">
    <property type="term" value="P:trans-translation"/>
    <property type="evidence" value="ECO:0007669"/>
    <property type="project" value="UniProtKB-UniRule"/>
</dbReference>
<evidence type="ECO:0000313" key="2">
    <source>
        <dbReference type="EMBL" id="ATZ16651.1"/>
    </source>
</evidence>
<sequence length="149" mass="17468">MSGELVIARNKKAFFNYEILETYEAGLVLNGPEIKAIRAKEVSIGEAFILIRHGEAFVHNLHIKNYEYAHHISGLDEVRPRKLLLHKNEIKRLEKDSQQDQLAIIPLRLYLKNNLAKLEIGLGRGKKLYDKRETIKKRDLDRRQKHNKY</sequence>
<comment type="similarity">
    <text evidence="1">Belongs to the SmpB family.</text>
</comment>
<dbReference type="GO" id="GO:0005829">
    <property type="term" value="C:cytosol"/>
    <property type="evidence" value="ECO:0007669"/>
    <property type="project" value="TreeGrafter"/>
</dbReference>
<dbReference type="PANTHER" id="PTHR30308:SF2">
    <property type="entry name" value="SSRA-BINDING PROTEIN"/>
    <property type="match status" value="1"/>
</dbReference>
<evidence type="ECO:0000313" key="3">
    <source>
        <dbReference type="Proteomes" id="UP000232222"/>
    </source>
</evidence>
<dbReference type="RefSeq" id="WP_100609730.1">
    <property type="nucleotide sequence ID" value="NZ_CP024962.1"/>
</dbReference>
<comment type="subcellular location">
    <subcellularLocation>
        <location evidence="1">Cytoplasm</location>
    </subcellularLocation>
    <text evidence="1">The tmRNA-SmpB complex associates with stalled 70S ribosomes.</text>
</comment>
<proteinExistence type="inferred from homology"/>
<dbReference type="InterPro" id="IPR023620">
    <property type="entry name" value="SmpB"/>
</dbReference>
<comment type="function">
    <text evidence="1">Required for rescue of stalled ribosomes mediated by trans-translation. Binds to transfer-messenger RNA (tmRNA), required for stable association of tmRNA with ribosomes. tmRNA and SmpB together mimic tRNA shape, replacing the anticodon stem-loop with SmpB. tmRNA is encoded by the ssrA gene; the 2 termini fold to resemble tRNA(Ala) and it encodes a 'tag peptide', a short internal open reading frame. During trans-translation Ala-aminoacylated tmRNA acts like a tRNA, entering the A-site of stalled ribosomes, displacing the stalled mRNA. The ribosome then switches to translate the ORF on the tmRNA; the nascent peptide is terminated with the 'tag peptide' encoded by the tmRNA and targeted for degradation. The ribosome is freed to recommence translation, which seems to be the essential function of trans-translation.</text>
</comment>
<keyword evidence="1" id="KW-0694">RNA-binding</keyword>
<dbReference type="Pfam" id="PF01668">
    <property type="entry name" value="SmpB"/>
    <property type="match status" value="1"/>
</dbReference>